<protein>
    <recommendedName>
        <fullName evidence="3">B box-type domain-containing protein</fullName>
    </recommendedName>
</protein>
<accession>A0A8S3UMI8</accession>
<keyword evidence="1" id="KW-0863">Zinc-finger</keyword>
<proteinExistence type="predicted"/>
<dbReference type="Proteomes" id="UP000683360">
    <property type="component" value="Unassembled WGS sequence"/>
</dbReference>
<evidence type="ECO:0000256" key="2">
    <source>
        <dbReference type="SAM" id="Coils"/>
    </source>
</evidence>
<dbReference type="EMBL" id="CAJPWZ010002893">
    <property type="protein sequence ID" value="CAG2247230.1"/>
    <property type="molecule type" value="Genomic_DNA"/>
</dbReference>
<comment type="caution">
    <text evidence="4">The sequence shown here is derived from an EMBL/GenBank/DDBJ whole genome shotgun (WGS) entry which is preliminary data.</text>
</comment>
<evidence type="ECO:0000256" key="1">
    <source>
        <dbReference type="PROSITE-ProRule" id="PRU00024"/>
    </source>
</evidence>
<gene>
    <name evidence="4" type="ORF">MEDL_59172</name>
</gene>
<dbReference type="PROSITE" id="PS50119">
    <property type="entry name" value="ZF_BBOX"/>
    <property type="match status" value="1"/>
</dbReference>
<reference evidence="4" key="1">
    <citation type="submission" date="2021-03" db="EMBL/GenBank/DDBJ databases">
        <authorList>
            <person name="Bekaert M."/>
        </authorList>
    </citation>
    <scope>NUCLEOTIDE SEQUENCE</scope>
</reference>
<dbReference type="SUPFAM" id="SSF57845">
    <property type="entry name" value="B-box zinc-binding domain"/>
    <property type="match status" value="1"/>
</dbReference>
<organism evidence="4 5">
    <name type="scientific">Mytilus edulis</name>
    <name type="common">Blue mussel</name>
    <dbReference type="NCBI Taxonomy" id="6550"/>
    <lineage>
        <taxon>Eukaryota</taxon>
        <taxon>Metazoa</taxon>
        <taxon>Spiralia</taxon>
        <taxon>Lophotrochozoa</taxon>
        <taxon>Mollusca</taxon>
        <taxon>Bivalvia</taxon>
        <taxon>Autobranchia</taxon>
        <taxon>Pteriomorphia</taxon>
        <taxon>Mytilida</taxon>
        <taxon>Mytiloidea</taxon>
        <taxon>Mytilidae</taxon>
        <taxon>Mytilinae</taxon>
        <taxon>Mytilus</taxon>
    </lineage>
</organism>
<sequence>MSDDTLEREENQEVGNSPKPLRCRFHETEVYQIFCKDCKDFMCFQCIGQLHQKHELSQLQDADEAIRTEMCGLLLENKYADHLSSLSDKISDKEKELVQDEESLKSEIRTSVDELKQNIDREEKRLLFSEDSDSEWFDAEDIEEDDVIESSSDEITDEYPIKIQMNQDIKLISKIVPISEKDAWIFSNQKLLKIVGHSLQEDVYTENVDDMVALNDGCVLVLRAFETFIMKLLPNRRLVRFADVGYNPYCICIRDDIVVIYMWNQLDYTNKNHIIWMNTDGIVTKRSSFTRCNWMRPCSVQHLDSGVCLISCWQKL</sequence>
<dbReference type="InterPro" id="IPR000315">
    <property type="entry name" value="Znf_B-box"/>
</dbReference>
<name>A0A8S3UMI8_MYTED</name>
<dbReference type="GO" id="GO:0008270">
    <property type="term" value="F:zinc ion binding"/>
    <property type="evidence" value="ECO:0007669"/>
    <property type="project" value="UniProtKB-KW"/>
</dbReference>
<dbReference type="PANTHER" id="PTHR25462:SF296">
    <property type="entry name" value="MEIOTIC P26, ISOFORM F"/>
    <property type="match status" value="1"/>
</dbReference>
<keyword evidence="1" id="KW-0862">Zinc</keyword>
<keyword evidence="1" id="KW-0479">Metal-binding</keyword>
<evidence type="ECO:0000313" key="4">
    <source>
        <dbReference type="EMBL" id="CAG2247230.1"/>
    </source>
</evidence>
<dbReference type="SMART" id="SM00336">
    <property type="entry name" value="BBOX"/>
    <property type="match status" value="1"/>
</dbReference>
<dbReference type="OrthoDB" id="264520at2759"/>
<dbReference type="Pfam" id="PF00643">
    <property type="entry name" value="zf-B_box"/>
    <property type="match status" value="1"/>
</dbReference>
<dbReference type="InterPro" id="IPR047153">
    <property type="entry name" value="TRIM45/56/19-like"/>
</dbReference>
<dbReference type="PANTHER" id="PTHR25462">
    <property type="entry name" value="BONUS, ISOFORM C-RELATED"/>
    <property type="match status" value="1"/>
</dbReference>
<evidence type="ECO:0000259" key="3">
    <source>
        <dbReference type="PROSITE" id="PS50119"/>
    </source>
</evidence>
<feature type="domain" description="B box-type" evidence="3">
    <location>
        <begin position="18"/>
        <end position="59"/>
    </location>
</feature>
<feature type="coiled-coil region" evidence="2">
    <location>
        <begin position="83"/>
        <end position="132"/>
    </location>
</feature>
<keyword evidence="2" id="KW-0175">Coiled coil</keyword>
<dbReference type="AlphaFoldDB" id="A0A8S3UMI8"/>
<evidence type="ECO:0000313" key="5">
    <source>
        <dbReference type="Proteomes" id="UP000683360"/>
    </source>
</evidence>
<keyword evidence="5" id="KW-1185">Reference proteome</keyword>
<dbReference type="Gene3D" id="3.30.160.60">
    <property type="entry name" value="Classic Zinc Finger"/>
    <property type="match status" value="1"/>
</dbReference>